<evidence type="ECO:0000256" key="10">
    <source>
        <dbReference type="ARBA" id="ARBA00023014"/>
    </source>
</evidence>
<keyword evidence="11" id="KW-0234">DNA repair</keyword>
<dbReference type="AlphaFoldDB" id="X1C364"/>
<evidence type="ECO:0000259" key="12">
    <source>
        <dbReference type="SMART" id="SM00986"/>
    </source>
</evidence>
<feature type="domain" description="Uracil-DNA glycosylase-like" evidence="12">
    <location>
        <begin position="16"/>
        <end position="165"/>
    </location>
</feature>
<comment type="catalytic activity">
    <reaction evidence="1">
        <text>Hydrolyzes single-stranded DNA or mismatched double-stranded DNA and polynucleotides, releasing free uracil.</text>
        <dbReference type="EC" id="3.2.2.27"/>
    </reaction>
</comment>
<name>X1C364_9ZZZZ</name>
<organism evidence="13">
    <name type="scientific">marine sediment metagenome</name>
    <dbReference type="NCBI Taxonomy" id="412755"/>
    <lineage>
        <taxon>unclassified sequences</taxon>
        <taxon>metagenomes</taxon>
        <taxon>ecological metagenomes</taxon>
    </lineage>
</organism>
<reference evidence="13" key="1">
    <citation type="journal article" date="2014" name="Front. Microbiol.">
        <title>High frequency of phylogenetically diverse reductive dehalogenase-homologous genes in deep subseafloor sedimentary metagenomes.</title>
        <authorList>
            <person name="Kawai M."/>
            <person name="Futagami T."/>
            <person name="Toyoda A."/>
            <person name="Takaki Y."/>
            <person name="Nishi S."/>
            <person name="Hori S."/>
            <person name="Arai W."/>
            <person name="Tsubouchi T."/>
            <person name="Morono Y."/>
            <person name="Uchiyama I."/>
            <person name="Ito T."/>
            <person name="Fujiyama A."/>
            <person name="Inagaki F."/>
            <person name="Takami H."/>
        </authorList>
    </citation>
    <scope>NUCLEOTIDE SEQUENCE</scope>
    <source>
        <strain evidence="13">Expedition CK06-06</strain>
    </source>
</reference>
<dbReference type="GO" id="GO:0004844">
    <property type="term" value="F:uracil DNA N-glycosylase activity"/>
    <property type="evidence" value="ECO:0007669"/>
    <property type="project" value="UniProtKB-EC"/>
</dbReference>
<protein>
    <recommendedName>
        <fullName evidence="4">Type-4 uracil-DNA glycosylase</fullName>
        <ecNumber evidence="3">3.2.2.27</ecNumber>
    </recommendedName>
</protein>
<evidence type="ECO:0000256" key="5">
    <source>
        <dbReference type="ARBA" id="ARBA00022485"/>
    </source>
</evidence>
<evidence type="ECO:0000256" key="3">
    <source>
        <dbReference type="ARBA" id="ARBA00012030"/>
    </source>
</evidence>
<evidence type="ECO:0000256" key="9">
    <source>
        <dbReference type="ARBA" id="ARBA00023004"/>
    </source>
</evidence>
<dbReference type="CDD" id="cd10030">
    <property type="entry name" value="UDG-F4_TTUDGA_SPO1dp_like"/>
    <property type="match status" value="1"/>
</dbReference>
<dbReference type="Pfam" id="PF03167">
    <property type="entry name" value="UDG"/>
    <property type="match status" value="1"/>
</dbReference>
<evidence type="ECO:0000256" key="4">
    <source>
        <dbReference type="ARBA" id="ARBA00019403"/>
    </source>
</evidence>
<dbReference type="GO" id="GO:0006281">
    <property type="term" value="P:DNA repair"/>
    <property type="evidence" value="ECO:0007669"/>
    <property type="project" value="UniProtKB-KW"/>
</dbReference>
<dbReference type="Gene3D" id="3.40.470.10">
    <property type="entry name" value="Uracil-DNA glycosylase-like domain"/>
    <property type="match status" value="1"/>
</dbReference>
<dbReference type="InterPro" id="IPR005273">
    <property type="entry name" value="Ura-DNA_glyco_family4"/>
</dbReference>
<dbReference type="InterPro" id="IPR036895">
    <property type="entry name" value="Uracil-DNA_glycosylase-like_sf"/>
</dbReference>
<evidence type="ECO:0000256" key="1">
    <source>
        <dbReference type="ARBA" id="ARBA00001400"/>
    </source>
</evidence>
<dbReference type="InterPro" id="IPR051536">
    <property type="entry name" value="UDG_Type-4/5"/>
</dbReference>
<evidence type="ECO:0000313" key="13">
    <source>
        <dbReference type="EMBL" id="GAG78836.1"/>
    </source>
</evidence>
<comment type="similarity">
    <text evidence="2">Belongs to the uracil-DNA glycosylase (UDG) superfamily. Type 4 (UDGa) family.</text>
</comment>
<dbReference type="NCBIfam" id="TIGR00758">
    <property type="entry name" value="UDG_fam4"/>
    <property type="match status" value="1"/>
</dbReference>
<dbReference type="EMBL" id="BART01010944">
    <property type="protein sequence ID" value="GAG78836.1"/>
    <property type="molecule type" value="Genomic_DNA"/>
</dbReference>
<keyword evidence="8" id="KW-0378">Hydrolase</keyword>
<dbReference type="InterPro" id="IPR005122">
    <property type="entry name" value="Uracil-DNA_glycosylase-like"/>
</dbReference>
<dbReference type="SUPFAM" id="SSF52141">
    <property type="entry name" value="Uracil-DNA glycosylase-like"/>
    <property type="match status" value="1"/>
</dbReference>
<keyword evidence="6" id="KW-0479">Metal-binding</keyword>
<evidence type="ECO:0000256" key="7">
    <source>
        <dbReference type="ARBA" id="ARBA00022763"/>
    </source>
</evidence>
<keyword evidence="7" id="KW-0227">DNA damage</keyword>
<keyword evidence="5" id="KW-0004">4Fe-4S</keyword>
<proteinExistence type="inferred from homology"/>
<evidence type="ECO:0000256" key="8">
    <source>
        <dbReference type="ARBA" id="ARBA00022801"/>
    </source>
</evidence>
<dbReference type="GO" id="GO:0051539">
    <property type="term" value="F:4 iron, 4 sulfur cluster binding"/>
    <property type="evidence" value="ECO:0007669"/>
    <property type="project" value="UniProtKB-KW"/>
</dbReference>
<gene>
    <name evidence="13" type="ORF">S01H4_23554</name>
</gene>
<accession>X1C364</accession>
<dbReference type="PANTHER" id="PTHR33693">
    <property type="entry name" value="TYPE-5 URACIL-DNA GLYCOSYLASE"/>
    <property type="match status" value="1"/>
</dbReference>
<dbReference type="SMART" id="SM00986">
    <property type="entry name" value="UDG"/>
    <property type="match status" value="1"/>
</dbReference>
<comment type="caution">
    <text evidence="13">The sequence shown here is derived from an EMBL/GenBank/DDBJ whole genome shotgun (WGS) entry which is preliminary data.</text>
</comment>
<evidence type="ECO:0000256" key="2">
    <source>
        <dbReference type="ARBA" id="ARBA00006521"/>
    </source>
</evidence>
<evidence type="ECO:0000256" key="11">
    <source>
        <dbReference type="ARBA" id="ARBA00023204"/>
    </source>
</evidence>
<dbReference type="PANTHER" id="PTHR33693:SF1">
    <property type="entry name" value="TYPE-4 URACIL-DNA GLYCOSYLASE"/>
    <property type="match status" value="1"/>
</dbReference>
<dbReference type="SMART" id="SM00987">
    <property type="entry name" value="UreE_C"/>
    <property type="match status" value="1"/>
</dbReference>
<sequence length="235" mass="27360">MLVPRQFAVSLKNALCGERNTDSRMMLIAQAPGEKEDLAGKMFIGPSGKKFDELLLKANISRNEIYITNLIKCRLPKNRKPKQDEIQTCSEYLNKEIILIEPEVIVPLGYHATRYIFQKFGIDLNSPKIFGKLYYAQDKKFYPLQHPAALCYGDSLLEEMTKNYKKLKVLIAECKWFSCCPLKRYYEAGKLDKKWVELYCKGDWESCLRYHMEEKGEPHPDWMLPDGSIDESLRD</sequence>
<evidence type="ECO:0000256" key="6">
    <source>
        <dbReference type="ARBA" id="ARBA00022723"/>
    </source>
</evidence>
<dbReference type="EC" id="3.2.2.27" evidence="3"/>
<dbReference type="GO" id="GO:0046872">
    <property type="term" value="F:metal ion binding"/>
    <property type="evidence" value="ECO:0007669"/>
    <property type="project" value="UniProtKB-KW"/>
</dbReference>
<keyword evidence="9" id="KW-0408">Iron</keyword>
<keyword evidence="10" id="KW-0411">Iron-sulfur</keyword>